<evidence type="ECO:0000313" key="4">
    <source>
        <dbReference type="Proteomes" id="UP001432046"/>
    </source>
</evidence>
<accession>A0A973W044</accession>
<name>A0A973W044_9BRAD</name>
<reference evidence="3" key="2">
    <citation type="journal article" date="2021" name="Int. J. Syst. Evol. Microbiol.">
        <title>Bradyrhizobium septentrionale sp. nov. (sv. septentrionale) and Bradyrhizobium quebecense sp. nov. (sv. septentrionale) associated with legumes native to Canada possess rearranged symbiosis genes and numerous insertion sequences.</title>
        <authorList>
            <person name="Bromfield E.S.P."/>
            <person name="Cloutier S."/>
        </authorList>
    </citation>
    <scope>NUCLEOTIDE SEQUENCE</scope>
    <source>
        <strain evidence="3">5S5</strain>
    </source>
</reference>
<dbReference type="AlphaFoldDB" id="A0A973W044"/>
<evidence type="ECO:0000313" key="3">
    <source>
        <dbReference type="EMBL" id="WXC77212.1"/>
    </source>
</evidence>
<protein>
    <submittedName>
        <fullName evidence="2">VOC family protein</fullName>
    </submittedName>
</protein>
<feature type="domain" description="VOC" evidence="1">
    <location>
        <begin position="12"/>
        <end position="130"/>
    </location>
</feature>
<dbReference type="InterPro" id="IPR037523">
    <property type="entry name" value="VOC_core"/>
</dbReference>
<reference evidence="3" key="3">
    <citation type="submission" date="2024-03" db="EMBL/GenBank/DDBJ databases">
        <authorList>
            <person name="Bromfield E.S.P."/>
            <person name="Cloutier S."/>
        </authorList>
    </citation>
    <scope>NUCLEOTIDE SEQUENCE</scope>
    <source>
        <strain evidence="3">5S5</strain>
    </source>
</reference>
<dbReference type="PROSITE" id="PS51819">
    <property type="entry name" value="VOC"/>
    <property type="match status" value="1"/>
</dbReference>
<gene>
    <name evidence="2" type="ORF">HAP48_017555</name>
    <name evidence="3" type="ORF">WDK88_27605</name>
</gene>
<sequence length="150" mass="16413">MGVSRMGMSVGVLDHFNIRTRNLAATVRFYEDILGLEKGARPNFAFPGAWMYSEGKAVVHLVDISQTSEAQKPDSGVVHHVAFASQGFDGMRQRLQSKGMEFDSRQVPGGDLWQIFVNDPNGVMIELNYEAAKEGGAAAPAERRDDVGAR</sequence>
<dbReference type="PANTHER" id="PTHR46142">
    <property type="match status" value="1"/>
</dbReference>
<dbReference type="InterPro" id="IPR029068">
    <property type="entry name" value="Glyas_Bleomycin-R_OHBP_Dase"/>
</dbReference>
<proteinExistence type="predicted"/>
<dbReference type="EMBL" id="CP147711">
    <property type="protein sequence ID" value="WXC77212.1"/>
    <property type="molecule type" value="Genomic_DNA"/>
</dbReference>
<keyword evidence="4" id="KW-1185">Reference proteome</keyword>
<organism evidence="2">
    <name type="scientific">Bradyrhizobium septentrionale</name>
    <dbReference type="NCBI Taxonomy" id="1404411"/>
    <lineage>
        <taxon>Bacteria</taxon>
        <taxon>Pseudomonadati</taxon>
        <taxon>Pseudomonadota</taxon>
        <taxon>Alphaproteobacteria</taxon>
        <taxon>Hyphomicrobiales</taxon>
        <taxon>Nitrobacteraceae</taxon>
        <taxon>Bradyrhizobium</taxon>
    </lineage>
</organism>
<dbReference type="Pfam" id="PF00903">
    <property type="entry name" value="Glyoxalase"/>
    <property type="match status" value="1"/>
</dbReference>
<dbReference type="InterPro" id="IPR004360">
    <property type="entry name" value="Glyas_Fos-R_dOase_dom"/>
</dbReference>
<dbReference type="PANTHER" id="PTHR46142:SF3">
    <property type="entry name" value="F18B13.24 PROTEIN"/>
    <property type="match status" value="1"/>
</dbReference>
<dbReference type="CDD" id="cd07245">
    <property type="entry name" value="VOC_like"/>
    <property type="match status" value="1"/>
</dbReference>
<evidence type="ECO:0000259" key="1">
    <source>
        <dbReference type="PROSITE" id="PS51819"/>
    </source>
</evidence>
<evidence type="ECO:0000313" key="2">
    <source>
        <dbReference type="EMBL" id="NVI44720.1"/>
    </source>
</evidence>
<dbReference type="Gene3D" id="3.10.180.10">
    <property type="entry name" value="2,3-Dihydroxybiphenyl 1,2-Dioxygenase, domain 1"/>
    <property type="match status" value="1"/>
</dbReference>
<dbReference type="EMBL" id="JAAOLE020000001">
    <property type="protein sequence ID" value="NVI44720.1"/>
    <property type="molecule type" value="Genomic_DNA"/>
</dbReference>
<dbReference type="SUPFAM" id="SSF54593">
    <property type="entry name" value="Glyoxalase/Bleomycin resistance protein/Dihydroxybiphenyl dioxygenase"/>
    <property type="match status" value="1"/>
</dbReference>
<reference evidence="2" key="1">
    <citation type="submission" date="2020-06" db="EMBL/GenBank/DDBJ databases">
        <title>Whole Genome Sequence of Bradyrhizobium sp. Strain 1S1.</title>
        <authorList>
            <person name="Bromfield E.S.P."/>
            <person name="Cloutier S."/>
        </authorList>
    </citation>
    <scope>NUCLEOTIDE SEQUENCE [LARGE SCALE GENOMIC DNA]</scope>
    <source>
        <strain evidence="2">1S1</strain>
    </source>
</reference>
<dbReference type="Proteomes" id="UP001432046">
    <property type="component" value="Chromosome"/>
</dbReference>